<dbReference type="SUPFAM" id="SSF63829">
    <property type="entry name" value="Calcium-dependent phosphotriesterase"/>
    <property type="match status" value="2"/>
</dbReference>
<keyword evidence="2" id="KW-1185">Reference proteome</keyword>
<name>A0A1M7Z9C8_9BACT</name>
<dbReference type="SUPFAM" id="SSF48208">
    <property type="entry name" value="Six-hairpin glycosidases"/>
    <property type="match status" value="1"/>
</dbReference>
<evidence type="ECO:0000313" key="2">
    <source>
        <dbReference type="Proteomes" id="UP000184609"/>
    </source>
</evidence>
<evidence type="ECO:0008006" key="3">
    <source>
        <dbReference type="Google" id="ProtNLM"/>
    </source>
</evidence>
<sequence>MYTVKDEPFIQETHEAFFISEDEADNEVRDIVVSQEGDVWIATKGGFFLKKSGSKIWEPIISGGNRGPGYAVEILESGEVLLGAWDGLYKYDHGEISKQEGPKAPISVLTSNATNSYVLGPNGVWKEENAVWLKEGLDVAMSIRDAILDESGDLWIATDAGLYFQGAQGLQLFQSTDELISSYAKGLAMSPEGQIWVAGLGGVSIRENHKLVKTLSPKEGLSTIYTNTVSSSPDGVMWVGTQVGVVRYYPDGSHSLLFSRRWLTDDAVNQIAFDADGNAWIATQNGVSKISKTEMTLKEKESYFYSELMDKHIRDPWICGVLRLEVPGDISTWKNSDDDNDGEYTGGYLVMESFRYAVTKDPDALEKARKAFGFLSLLYEVTGIDGVFARTIVPADWTELHDPNRSYTDRQLAESLVNDPRYKPVEVRWRKSEDGNWLWKGDTSSDEMVGHFMSYFYFYEYAATEEDKVKIRAHVSKLMDALIRNDFNFIDIDGTHTRWGVWSPEELNRNPDWSSERSLNSLELLAFLKFTGAITGDEKYEKVYRKLIDEEGYLKNSADLNHKNPAWKIYFDLTMEGYIFPMLLKYEQDSEIKKFYRDLADEWIEEQKYGENLINNLAYSLATGQKVNVEQTISFLRETPLDLIDWRIDHTVREDVDLVHEPILEELQISELPPPAIRATVRWDKNPWAAIQGNPYQVREPVFWLWPYWMARYLEIIEE</sequence>
<gene>
    <name evidence="1" type="ORF">SAMN04488108_1403</name>
</gene>
<evidence type="ECO:0000313" key="1">
    <source>
        <dbReference type="EMBL" id="SHO61533.1"/>
    </source>
</evidence>
<organism evidence="1 2">
    <name type="scientific">Algoriphagus zhangzhouensis</name>
    <dbReference type="NCBI Taxonomy" id="1073327"/>
    <lineage>
        <taxon>Bacteria</taxon>
        <taxon>Pseudomonadati</taxon>
        <taxon>Bacteroidota</taxon>
        <taxon>Cytophagia</taxon>
        <taxon>Cytophagales</taxon>
        <taxon>Cyclobacteriaceae</taxon>
        <taxon>Algoriphagus</taxon>
    </lineage>
</organism>
<dbReference type="OrthoDB" id="610763at2"/>
<proteinExistence type="predicted"/>
<reference evidence="2" key="1">
    <citation type="submission" date="2016-12" db="EMBL/GenBank/DDBJ databases">
        <authorList>
            <person name="Varghese N."/>
            <person name="Submissions S."/>
        </authorList>
    </citation>
    <scope>NUCLEOTIDE SEQUENCE [LARGE SCALE GENOMIC DNA]</scope>
    <source>
        <strain evidence="2">DSM 25035</strain>
    </source>
</reference>
<dbReference type="InterPro" id="IPR015943">
    <property type="entry name" value="WD40/YVTN_repeat-like_dom_sf"/>
</dbReference>
<dbReference type="STRING" id="1073327.SAMN04488108_1403"/>
<dbReference type="AlphaFoldDB" id="A0A1M7Z9C8"/>
<dbReference type="RefSeq" id="WP_134204396.1">
    <property type="nucleotide sequence ID" value="NZ_FRXN01000002.1"/>
</dbReference>
<dbReference type="Proteomes" id="UP000184609">
    <property type="component" value="Unassembled WGS sequence"/>
</dbReference>
<protein>
    <recommendedName>
        <fullName evidence="3">Two component regulator propeller</fullName>
    </recommendedName>
</protein>
<accession>A0A1M7Z9C8</accession>
<dbReference type="Gene3D" id="2.130.10.10">
    <property type="entry name" value="YVTN repeat-like/Quinoprotein amine dehydrogenase"/>
    <property type="match status" value="1"/>
</dbReference>
<dbReference type="EMBL" id="FRXN01000002">
    <property type="protein sequence ID" value="SHO61533.1"/>
    <property type="molecule type" value="Genomic_DNA"/>
</dbReference>
<dbReference type="InterPro" id="IPR008928">
    <property type="entry name" value="6-hairpin_glycosidase_sf"/>
</dbReference>
<dbReference type="GO" id="GO:0005975">
    <property type="term" value="P:carbohydrate metabolic process"/>
    <property type="evidence" value="ECO:0007669"/>
    <property type="project" value="InterPro"/>
</dbReference>